<name>A0A9P6SQ72_9FUNG</name>
<feature type="non-terminal residue" evidence="1">
    <location>
        <position position="148"/>
    </location>
</feature>
<organism evidence="1 2">
    <name type="scientific">Entomortierella chlamydospora</name>
    <dbReference type="NCBI Taxonomy" id="101097"/>
    <lineage>
        <taxon>Eukaryota</taxon>
        <taxon>Fungi</taxon>
        <taxon>Fungi incertae sedis</taxon>
        <taxon>Mucoromycota</taxon>
        <taxon>Mortierellomycotina</taxon>
        <taxon>Mortierellomycetes</taxon>
        <taxon>Mortierellales</taxon>
        <taxon>Mortierellaceae</taxon>
        <taxon>Entomortierella</taxon>
    </lineage>
</organism>
<reference evidence="1" key="1">
    <citation type="journal article" date="2020" name="Fungal Divers.">
        <title>Resolving the Mortierellaceae phylogeny through synthesis of multi-gene phylogenetics and phylogenomics.</title>
        <authorList>
            <person name="Vandepol N."/>
            <person name="Liber J."/>
            <person name="Desiro A."/>
            <person name="Na H."/>
            <person name="Kennedy M."/>
            <person name="Barry K."/>
            <person name="Grigoriev I.V."/>
            <person name="Miller A.N."/>
            <person name="O'Donnell K."/>
            <person name="Stajich J.E."/>
            <person name="Bonito G."/>
        </authorList>
    </citation>
    <scope>NUCLEOTIDE SEQUENCE</scope>
    <source>
        <strain evidence="1">NRRL 2769</strain>
    </source>
</reference>
<feature type="non-terminal residue" evidence="1">
    <location>
        <position position="1"/>
    </location>
</feature>
<dbReference type="Proteomes" id="UP000703661">
    <property type="component" value="Unassembled WGS sequence"/>
</dbReference>
<sequence length="148" mass="17063">TTAPSSQQLKPTGAYNSKIGIIGMQNLDHMHSPNNEMEDEQMEYEWIDVQRNRDRYLAATVPQDLIYGDTKEKRKEELRRLLVTHKIHCTEGPSDAKSATGEKIFRVAVESQKDLDVLLSLTVEDSNEEERTSVFYKMFTRLDNARQT</sequence>
<comment type="caution">
    <text evidence="1">The sequence shown here is derived from an EMBL/GenBank/DDBJ whole genome shotgun (WGS) entry which is preliminary data.</text>
</comment>
<evidence type="ECO:0000313" key="1">
    <source>
        <dbReference type="EMBL" id="KAF9991385.1"/>
    </source>
</evidence>
<dbReference type="AlphaFoldDB" id="A0A9P6SQ72"/>
<evidence type="ECO:0000313" key="2">
    <source>
        <dbReference type="Proteomes" id="UP000703661"/>
    </source>
</evidence>
<dbReference type="EMBL" id="JAAAID010005266">
    <property type="protein sequence ID" value="KAF9991385.1"/>
    <property type="molecule type" value="Genomic_DNA"/>
</dbReference>
<gene>
    <name evidence="1" type="ORF">BGZ80_009161</name>
</gene>
<accession>A0A9P6SQ72</accession>
<proteinExistence type="predicted"/>
<keyword evidence="2" id="KW-1185">Reference proteome</keyword>
<protein>
    <submittedName>
        <fullName evidence="1">Uncharacterized protein</fullName>
    </submittedName>
</protein>